<sequence length="241" mass="27189">MTRLRIMFSHAAVALLAVACGVGVIALTIYAPVWVWALVPLGIGAQMLNEYNLHRYVFHLPPPKQQWAFDLLYVAHYGHHDFPTNTRLFFVPIWVALPMLVVNSLALWAVLALLGVAQALWIAVAVVPVGGVLTFLAYEWFHMTAHLNLPKTRIERYVTTLHNQHHFRDFSKWFHVSPGGEVIDRAMGTAIDRDALKHQQRIEFIRTLGLRPDDPRLVAARGRFAAKYSLTDAEIARAAVV</sequence>
<evidence type="ECO:0000256" key="1">
    <source>
        <dbReference type="ARBA" id="ARBA00001947"/>
    </source>
</evidence>
<evidence type="ECO:0000313" key="16">
    <source>
        <dbReference type="EMBL" id="SFS74607.1"/>
    </source>
</evidence>
<evidence type="ECO:0000313" key="17">
    <source>
        <dbReference type="Proteomes" id="UP000199239"/>
    </source>
</evidence>
<evidence type="ECO:0000256" key="11">
    <source>
        <dbReference type="ARBA" id="ARBA00023098"/>
    </source>
</evidence>
<dbReference type="GO" id="GO:0005506">
    <property type="term" value="F:iron ion binding"/>
    <property type="evidence" value="ECO:0007669"/>
    <property type="project" value="InterPro"/>
</dbReference>
<evidence type="ECO:0000256" key="12">
    <source>
        <dbReference type="ARBA" id="ARBA00023136"/>
    </source>
</evidence>
<dbReference type="PANTHER" id="PTHR12863">
    <property type="entry name" value="FATTY ACID HYDROXYLASE"/>
    <property type="match status" value="1"/>
</dbReference>
<keyword evidence="7" id="KW-0276">Fatty acid metabolism</keyword>
<comment type="cofactor">
    <cofactor evidence="1">
        <name>Zn(2+)</name>
        <dbReference type="ChEBI" id="CHEBI:29105"/>
    </cofactor>
</comment>
<evidence type="ECO:0000256" key="8">
    <source>
        <dbReference type="ARBA" id="ARBA00022833"/>
    </source>
</evidence>
<dbReference type="Pfam" id="PF04116">
    <property type="entry name" value="FA_hydroxylase"/>
    <property type="match status" value="1"/>
</dbReference>
<evidence type="ECO:0000256" key="7">
    <source>
        <dbReference type="ARBA" id="ARBA00022832"/>
    </source>
</evidence>
<dbReference type="InterPro" id="IPR014430">
    <property type="entry name" value="Scs7"/>
</dbReference>
<keyword evidence="4 14" id="KW-0812">Transmembrane</keyword>
<evidence type="ECO:0000256" key="13">
    <source>
        <dbReference type="ARBA" id="ARBA00023160"/>
    </source>
</evidence>
<gene>
    <name evidence="16" type="ORF">SAMN04488040_1841</name>
</gene>
<dbReference type="Proteomes" id="UP000199239">
    <property type="component" value="Unassembled WGS sequence"/>
</dbReference>
<feature type="transmembrane region" description="Helical" evidence="14">
    <location>
        <begin position="12"/>
        <end position="39"/>
    </location>
</feature>
<keyword evidence="9 14" id="KW-1133">Transmembrane helix</keyword>
<protein>
    <submittedName>
        <fullName evidence="16">Fatty acid hydroxylase superfamily protein</fullName>
    </submittedName>
</protein>
<keyword evidence="13" id="KW-0275">Fatty acid biosynthesis</keyword>
<keyword evidence="17" id="KW-1185">Reference proteome</keyword>
<evidence type="ECO:0000256" key="6">
    <source>
        <dbReference type="ARBA" id="ARBA00022824"/>
    </source>
</evidence>
<dbReference type="OrthoDB" id="5291370at2"/>
<evidence type="ECO:0000256" key="5">
    <source>
        <dbReference type="ARBA" id="ARBA00022723"/>
    </source>
</evidence>
<keyword evidence="10" id="KW-0560">Oxidoreductase</keyword>
<keyword evidence="6" id="KW-0256">Endoplasmic reticulum</keyword>
<accession>A0A1I6SCD3</accession>
<reference evidence="17" key="1">
    <citation type="submission" date="2016-10" db="EMBL/GenBank/DDBJ databases">
        <authorList>
            <person name="Varghese N."/>
            <person name="Submissions S."/>
        </authorList>
    </citation>
    <scope>NUCLEOTIDE SEQUENCE [LARGE SCALE GENOMIC DNA]</scope>
    <source>
        <strain evidence="17">DSM 23422</strain>
    </source>
</reference>
<evidence type="ECO:0000256" key="14">
    <source>
        <dbReference type="SAM" id="Phobius"/>
    </source>
</evidence>
<evidence type="ECO:0000256" key="10">
    <source>
        <dbReference type="ARBA" id="ARBA00023002"/>
    </source>
</evidence>
<evidence type="ECO:0000256" key="9">
    <source>
        <dbReference type="ARBA" id="ARBA00022989"/>
    </source>
</evidence>
<keyword evidence="11" id="KW-0443">Lipid metabolism</keyword>
<dbReference type="PANTHER" id="PTHR12863:SF1">
    <property type="entry name" value="FATTY ACID 2-HYDROXYLASE"/>
    <property type="match status" value="1"/>
</dbReference>
<feature type="transmembrane region" description="Helical" evidence="14">
    <location>
        <begin position="120"/>
        <end position="141"/>
    </location>
</feature>
<feature type="transmembrane region" description="Helical" evidence="14">
    <location>
        <begin position="89"/>
        <end position="113"/>
    </location>
</feature>
<feature type="domain" description="Fatty acid hydroxylase" evidence="15">
    <location>
        <begin position="41"/>
        <end position="189"/>
    </location>
</feature>
<evidence type="ECO:0000256" key="3">
    <source>
        <dbReference type="ARBA" id="ARBA00022516"/>
    </source>
</evidence>
<evidence type="ECO:0000256" key="4">
    <source>
        <dbReference type="ARBA" id="ARBA00022692"/>
    </source>
</evidence>
<dbReference type="GO" id="GO:0080132">
    <property type="term" value="F:fatty acid 2-hydroxylase activity"/>
    <property type="evidence" value="ECO:0007669"/>
    <property type="project" value="InterPro"/>
</dbReference>
<dbReference type="AlphaFoldDB" id="A0A1I6SCD3"/>
<dbReference type="STRING" id="394264.SAMN04488040_1841"/>
<dbReference type="RefSeq" id="WP_093916002.1">
    <property type="nucleotide sequence ID" value="NZ_FPAJ01000002.1"/>
</dbReference>
<dbReference type="PROSITE" id="PS51257">
    <property type="entry name" value="PROKAR_LIPOPROTEIN"/>
    <property type="match status" value="1"/>
</dbReference>
<comment type="subcellular location">
    <subcellularLocation>
        <location evidence="2">Endoplasmic reticulum membrane</location>
        <topology evidence="2">Multi-pass membrane protein</topology>
    </subcellularLocation>
</comment>
<dbReference type="GO" id="GO:0006633">
    <property type="term" value="P:fatty acid biosynthetic process"/>
    <property type="evidence" value="ECO:0007669"/>
    <property type="project" value="UniProtKB-KW"/>
</dbReference>
<evidence type="ECO:0000259" key="15">
    <source>
        <dbReference type="Pfam" id="PF04116"/>
    </source>
</evidence>
<keyword evidence="8" id="KW-0862">Zinc</keyword>
<proteinExistence type="predicted"/>
<keyword evidence="12 14" id="KW-0472">Membrane</keyword>
<dbReference type="InterPro" id="IPR006694">
    <property type="entry name" value="Fatty_acid_hydroxylase"/>
</dbReference>
<organism evidence="16 17">
    <name type="scientific">Sulfitobacter marinus</name>
    <dbReference type="NCBI Taxonomy" id="394264"/>
    <lineage>
        <taxon>Bacteria</taxon>
        <taxon>Pseudomonadati</taxon>
        <taxon>Pseudomonadota</taxon>
        <taxon>Alphaproteobacteria</taxon>
        <taxon>Rhodobacterales</taxon>
        <taxon>Roseobacteraceae</taxon>
        <taxon>Sulfitobacter</taxon>
    </lineage>
</organism>
<evidence type="ECO:0000256" key="2">
    <source>
        <dbReference type="ARBA" id="ARBA00004477"/>
    </source>
</evidence>
<dbReference type="EMBL" id="FPAJ01000002">
    <property type="protein sequence ID" value="SFS74607.1"/>
    <property type="molecule type" value="Genomic_DNA"/>
</dbReference>
<keyword evidence="3" id="KW-0444">Lipid biosynthesis</keyword>
<dbReference type="GO" id="GO:0016020">
    <property type="term" value="C:membrane"/>
    <property type="evidence" value="ECO:0007669"/>
    <property type="project" value="InterPro"/>
</dbReference>
<name>A0A1I6SCD3_9RHOB</name>
<keyword evidence="5" id="KW-0479">Metal-binding</keyword>